<dbReference type="SUPFAM" id="SSF109854">
    <property type="entry name" value="DinB/YfiT-like putative metalloenzymes"/>
    <property type="match status" value="1"/>
</dbReference>
<evidence type="ECO:0000313" key="3">
    <source>
        <dbReference type="Proteomes" id="UP000301751"/>
    </source>
</evidence>
<reference evidence="3" key="1">
    <citation type="submission" date="2019-03" db="EMBL/GenBank/DDBJ databases">
        <title>Aquabacterium pictum sp.nov., the first bacteriochlorophyll a-containing freshwater bacterium in the genus Aquabacterium of the class Betaproteobacteria.</title>
        <authorList>
            <person name="Hirose S."/>
            <person name="Tank M."/>
            <person name="Hara E."/>
            <person name="Tamaki H."/>
            <person name="Takaichi S."/>
            <person name="Haruta S."/>
            <person name="Hanada S."/>
        </authorList>
    </citation>
    <scope>NUCLEOTIDE SEQUENCE [LARGE SCALE GENOMIC DNA]</scope>
    <source>
        <strain evidence="3">W35</strain>
    </source>
</reference>
<comment type="caution">
    <text evidence="2">The sequence shown here is derived from an EMBL/GenBank/DDBJ whole genome shotgun (WGS) entry which is preliminary data.</text>
</comment>
<organism evidence="2 3">
    <name type="scientific">Pseudaquabacterium pictum</name>
    <dbReference type="NCBI Taxonomy" id="2315236"/>
    <lineage>
        <taxon>Bacteria</taxon>
        <taxon>Pseudomonadati</taxon>
        <taxon>Pseudomonadota</taxon>
        <taxon>Betaproteobacteria</taxon>
        <taxon>Burkholderiales</taxon>
        <taxon>Sphaerotilaceae</taxon>
        <taxon>Pseudaquabacterium</taxon>
    </lineage>
</organism>
<dbReference type="EMBL" id="BJCL01000014">
    <property type="protein sequence ID" value="GCL65168.1"/>
    <property type="molecule type" value="Genomic_DNA"/>
</dbReference>
<feature type="domain" description="DinB-like" evidence="1">
    <location>
        <begin position="165"/>
        <end position="296"/>
    </location>
</feature>
<dbReference type="Pfam" id="PF12867">
    <property type="entry name" value="DinB_2"/>
    <property type="match status" value="1"/>
</dbReference>
<dbReference type="InterPro" id="IPR023393">
    <property type="entry name" value="START-like_dom_sf"/>
</dbReference>
<dbReference type="InterPro" id="IPR034660">
    <property type="entry name" value="DinB/YfiT-like"/>
</dbReference>
<accession>A0A480B2C1</accession>
<protein>
    <recommendedName>
        <fullName evidence="1">DinB-like domain-containing protein</fullName>
    </recommendedName>
</protein>
<proteinExistence type="predicted"/>
<dbReference type="Gene3D" id="3.30.530.20">
    <property type="match status" value="1"/>
</dbReference>
<dbReference type="Proteomes" id="UP000301751">
    <property type="component" value="Unassembled WGS sequence"/>
</dbReference>
<keyword evidence="3" id="KW-1185">Reference proteome</keyword>
<dbReference type="InterPro" id="IPR024775">
    <property type="entry name" value="DinB-like"/>
</dbReference>
<dbReference type="RefSeq" id="WP_137734885.1">
    <property type="nucleotide sequence ID" value="NZ_BJCL01000014.1"/>
</dbReference>
<dbReference type="OrthoDB" id="9102005at2"/>
<name>A0A480B2C1_9BURK</name>
<dbReference type="AlphaFoldDB" id="A0A480B2C1"/>
<sequence>MSPLPPPSAVLSSHLDASPARVWARVCDSGFIAGYLGASLPPADLATRPLDAPPLQGRSPNGQPLDLRIHSRLAPTSLSLQLRTASETTVLHLSISADAQGSRLTLLHQPLHPALAGPQAPPEPALALPAADLAQALARPLPAVLLAGPPADAAARQAALAYLADTAHLVAQLRSAMGPRQGYAQPADGGFSLVQHLWHLADVEAHGWSQRFTRLRSEAHPVLPGVDGDRLAVEGRYQQRPWRGAAARFLRLRQRSLADLRQCDLAVLGRPVQFGGQPATGAEVLAAMLAHDHEHRCEMAALWPAAAR</sequence>
<evidence type="ECO:0000259" key="1">
    <source>
        <dbReference type="Pfam" id="PF12867"/>
    </source>
</evidence>
<dbReference type="Gene3D" id="1.20.120.450">
    <property type="entry name" value="dinb family like domain"/>
    <property type="match status" value="1"/>
</dbReference>
<dbReference type="SUPFAM" id="SSF55961">
    <property type="entry name" value="Bet v1-like"/>
    <property type="match status" value="1"/>
</dbReference>
<evidence type="ECO:0000313" key="2">
    <source>
        <dbReference type="EMBL" id="GCL65168.1"/>
    </source>
</evidence>
<gene>
    <name evidence="2" type="ORF">AQPW35_42490</name>
</gene>